<dbReference type="Proteomes" id="UP001158598">
    <property type="component" value="Chromosome"/>
</dbReference>
<dbReference type="RefSeq" id="WP_282213188.1">
    <property type="nucleotide sequence ID" value="NZ_OX458332.1"/>
</dbReference>
<name>A0AA35UL14_METCP</name>
<gene>
    <name evidence="1" type="ORF">MCNOR_1935</name>
</gene>
<protein>
    <submittedName>
        <fullName evidence="1">Uncharacterized protein</fullName>
    </submittedName>
</protein>
<dbReference type="AlphaFoldDB" id="A0AA35UL14"/>
<reference evidence="1" key="1">
    <citation type="submission" date="2023-03" db="EMBL/GenBank/DDBJ databases">
        <authorList>
            <person name="Pearce D."/>
        </authorList>
    </citation>
    <scope>NUCLEOTIDE SEQUENCE</scope>
    <source>
        <strain evidence="1">Mc</strain>
    </source>
</reference>
<proteinExistence type="predicted"/>
<evidence type="ECO:0000313" key="2">
    <source>
        <dbReference type="Proteomes" id="UP001158598"/>
    </source>
</evidence>
<sequence length="410" mass="46181">MNDAENLAKLLTHLHPGLFRAFIDDEFGIDLPPPEDQERKRKQRERITKALAMLAVPTRQKIEEVAEKIVLLTDGPGQDVVEGFREGIFDEADRKAFDALKDQYERALWLYRHAPTVFKEALDARQADVFRQSTACYSGFMAPANLAVATDAESRQAFLGAVAEHLGCLPTEVAIQIFLRLRPDTESGEEVDLYQISIHCNRPPETIDCVQSSELIAQHIIRSEPSHITYEPANGHLEVLSRHGSDREALALIAAQSLLQSPITGERIPIKQYDYQSLAASRTFDLSGEEIVASVKVVELGYTDSNHRSLLVRIWSKDIDDIYTAAQSLIGPAFDFRHYHLNYAKLSLRLKKVGRERARTISIVLRDANKCNIKTKREKDRALCDRLLAQWKLVKELGGDDHKPLHAVAA</sequence>
<accession>A0AA35UL14</accession>
<organism evidence="1 2">
    <name type="scientific">Methylococcus capsulatus</name>
    <dbReference type="NCBI Taxonomy" id="414"/>
    <lineage>
        <taxon>Bacteria</taxon>
        <taxon>Pseudomonadati</taxon>
        <taxon>Pseudomonadota</taxon>
        <taxon>Gammaproteobacteria</taxon>
        <taxon>Methylococcales</taxon>
        <taxon>Methylococcaceae</taxon>
        <taxon>Methylococcus</taxon>
    </lineage>
</organism>
<evidence type="ECO:0000313" key="1">
    <source>
        <dbReference type="EMBL" id="CAI8820377.1"/>
    </source>
</evidence>
<dbReference type="EMBL" id="OX458332">
    <property type="protein sequence ID" value="CAI8820377.1"/>
    <property type="molecule type" value="Genomic_DNA"/>
</dbReference>